<organism evidence="1 2">
    <name type="scientific">Jejudonia soesokkakensis</name>
    <dbReference type="NCBI Taxonomy" id="1323432"/>
    <lineage>
        <taxon>Bacteria</taxon>
        <taxon>Pseudomonadati</taxon>
        <taxon>Bacteroidota</taxon>
        <taxon>Flavobacteriia</taxon>
        <taxon>Flavobacteriales</taxon>
        <taxon>Flavobacteriaceae</taxon>
        <taxon>Jejudonia</taxon>
    </lineage>
</organism>
<protein>
    <submittedName>
        <fullName evidence="1">DUF3822 family protein</fullName>
    </submittedName>
</protein>
<gene>
    <name evidence="1" type="ORF">ACFQO1_06450</name>
</gene>
<dbReference type="Gene3D" id="3.30.420.250">
    <property type="match status" value="1"/>
</dbReference>
<keyword evidence="2" id="KW-1185">Reference proteome</keyword>
<name>A0ABW2MTY5_9FLAO</name>
<dbReference type="Gene3D" id="3.30.420.260">
    <property type="match status" value="1"/>
</dbReference>
<dbReference type="InterPro" id="IPR024213">
    <property type="entry name" value="DUF3822"/>
</dbReference>
<evidence type="ECO:0000313" key="1">
    <source>
        <dbReference type="EMBL" id="MFC7357320.1"/>
    </source>
</evidence>
<comment type="caution">
    <text evidence="1">The sequence shown here is derived from an EMBL/GenBank/DDBJ whole genome shotgun (WGS) entry which is preliminary data.</text>
</comment>
<reference evidence="2" key="1">
    <citation type="journal article" date="2019" name="Int. J. Syst. Evol. Microbiol.">
        <title>The Global Catalogue of Microorganisms (GCM) 10K type strain sequencing project: providing services to taxonomists for standard genome sequencing and annotation.</title>
        <authorList>
            <consortium name="The Broad Institute Genomics Platform"/>
            <consortium name="The Broad Institute Genome Sequencing Center for Infectious Disease"/>
            <person name="Wu L."/>
            <person name="Ma J."/>
        </authorList>
    </citation>
    <scope>NUCLEOTIDE SEQUENCE [LARGE SCALE GENOMIC DNA]</scope>
    <source>
        <strain evidence="2">CGMCC 1.16306</strain>
    </source>
</reference>
<dbReference type="Pfam" id="PF12864">
    <property type="entry name" value="DUF3822"/>
    <property type="match status" value="1"/>
</dbReference>
<proteinExistence type="predicted"/>
<dbReference type="Proteomes" id="UP001596415">
    <property type="component" value="Unassembled WGS sequence"/>
</dbReference>
<dbReference type="EMBL" id="JBHTBN010000002">
    <property type="protein sequence ID" value="MFC7357320.1"/>
    <property type="molecule type" value="Genomic_DNA"/>
</dbReference>
<sequence length="275" mass="31479">MTPKKKNNTIHHTNQSLSVHVSLTGLSFLITSEATSETLHFSEINFITPATPEELLLEIEKALTSKEDLQTNFENINVVYATDLYTIVPESLFDENKASEYLKFNAKILANDFIASDVVKDHPMVVVYVPFININNFFFDRFGSFTYYHAVTILLEKILHSEEQGINPKMYINVNKEHVDCIIVDGNSLQLCNTYNFKTPEDFIYYILFAFEQLKLNPETTQTIVMGAINFEDDTYAMLYTYIRHISLFEDATGISIDSEANHQHIILKSLASCE</sequence>
<dbReference type="CDD" id="cd24013">
    <property type="entry name" value="ASKHA_ATPase_BT3980-like"/>
    <property type="match status" value="1"/>
</dbReference>
<accession>A0ABW2MTY5</accession>
<evidence type="ECO:0000313" key="2">
    <source>
        <dbReference type="Proteomes" id="UP001596415"/>
    </source>
</evidence>
<dbReference type="RefSeq" id="WP_380217164.1">
    <property type="nucleotide sequence ID" value="NZ_JBHTBN010000002.1"/>
</dbReference>